<sequence>MDLDKYQEFALSTAQFDITTEQARTICLLGLSGEVGELTTEFKKKLRDGDGYHFYRNKVTEELGDILWYLAVISSIEKTSLNEIAAINLDKVRERWEETSLRKSTPDSLSFDFCRPDGEKLPRQFHLEFFESKNDETGKSFINVKLDGEAFGNPLRDNSYGEDYYRYHDVFHFAYAVVLGWSPVVRKLLKCKRVTDQVIDEVEDGGRAWVIDEAISALVFEHAKKHGFYENVETVEFSILKLIKDLTGHLEVKVRTYKQWEESILLGFKVWRELREHRVGTVFCDLDARDMSFTACNR</sequence>
<gene>
    <name evidence="3" type="ORF">AC626_06530</name>
</gene>
<comment type="caution">
    <text evidence="3">The sequence shown here is derived from an EMBL/GenBank/DDBJ whole genome shotgun (WGS) entry which is preliminary data.</text>
</comment>
<dbReference type="SUPFAM" id="SSF101386">
    <property type="entry name" value="all-alpha NTP pyrophosphatases"/>
    <property type="match status" value="1"/>
</dbReference>
<dbReference type="InterPro" id="IPR041407">
    <property type="entry name" value="MazG_C"/>
</dbReference>
<dbReference type="Pfam" id="PF18722">
    <property type="entry name" value="MazG_C"/>
    <property type="match status" value="1"/>
</dbReference>
<feature type="domain" description="NTP pyrophosphohydrolase MazG-like" evidence="1">
    <location>
        <begin position="27"/>
        <end position="95"/>
    </location>
</feature>
<name>A0A0L0EUH7_9GAMM</name>
<organism evidence="3 4">
    <name type="scientific">Pseudoalteromonas rubra</name>
    <dbReference type="NCBI Taxonomy" id="43658"/>
    <lineage>
        <taxon>Bacteria</taxon>
        <taxon>Pseudomonadati</taxon>
        <taxon>Pseudomonadota</taxon>
        <taxon>Gammaproteobacteria</taxon>
        <taxon>Alteromonadales</taxon>
        <taxon>Pseudoalteromonadaceae</taxon>
        <taxon>Pseudoalteromonas</taxon>
    </lineage>
</organism>
<evidence type="ECO:0000313" key="3">
    <source>
        <dbReference type="EMBL" id="KNC68127.1"/>
    </source>
</evidence>
<accession>A0A0L0EUH7</accession>
<dbReference type="EMBL" id="LFZX01000034">
    <property type="protein sequence ID" value="KNC68127.1"/>
    <property type="molecule type" value="Genomic_DNA"/>
</dbReference>
<dbReference type="PATRIC" id="fig|43658.6.peg.1474"/>
<evidence type="ECO:0000313" key="4">
    <source>
        <dbReference type="Proteomes" id="UP000036850"/>
    </source>
</evidence>
<evidence type="ECO:0008006" key="5">
    <source>
        <dbReference type="Google" id="ProtNLM"/>
    </source>
</evidence>
<dbReference type="InterPro" id="IPR004518">
    <property type="entry name" value="MazG-like_dom"/>
</dbReference>
<proteinExistence type="predicted"/>
<dbReference type="CDD" id="cd11541">
    <property type="entry name" value="NTP-PPase_u4"/>
    <property type="match status" value="1"/>
</dbReference>
<reference evidence="4" key="1">
    <citation type="submission" date="2015-07" db="EMBL/GenBank/DDBJ databases">
        <title>Draft genome sequence of a Pseudoalteromonas rubra strain, OCN096, isolated from Kaneohe Bay, Oahu, Hawaii.</title>
        <authorList>
            <person name="Beurmann S."/>
            <person name="Ushijima B."/>
            <person name="Belcaid M."/>
            <person name="Callahan S.M."/>
            <person name="Aeby G.S."/>
        </authorList>
    </citation>
    <scope>NUCLEOTIDE SEQUENCE [LARGE SCALE GENOMIC DNA]</scope>
    <source>
        <strain evidence="4">OCN096</strain>
    </source>
</reference>
<evidence type="ECO:0000259" key="1">
    <source>
        <dbReference type="Pfam" id="PF03819"/>
    </source>
</evidence>
<dbReference type="Gene3D" id="1.10.287.1080">
    <property type="entry name" value="MazG-like"/>
    <property type="match status" value="1"/>
</dbReference>
<evidence type="ECO:0000259" key="2">
    <source>
        <dbReference type="Pfam" id="PF18722"/>
    </source>
</evidence>
<dbReference type="Pfam" id="PF03819">
    <property type="entry name" value="MazG"/>
    <property type="match status" value="1"/>
</dbReference>
<dbReference type="OrthoDB" id="5953925at2"/>
<dbReference type="AlphaFoldDB" id="A0A0L0EUH7"/>
<dbReference type="Proteomes" id="UP000036850">
    <property type="component" value="Unassembled WGS sequence"/>
</dbReference>
<dbReference type="InterPro" id="IPR011379">
    <property type="entry name" value="MazG-related_GP37"/>
</dbReference>
<protein>
    <recommendedName>
        <fullName evidence="5">Nucleotide pyrophosphohydrolase</fullName>
    </recommendedName>
</protein>
<feature type="domain" description="MazG C-terminal" evidence="2">
    <location>
        <begin position="110"/>
        <end position="295"/>
    </location>
</feature>